<evidence type="ECO:0000313" key="3">
    <source>
        <dbReference type="Proteomes" id="UP000030687"/>
    </source>
</evidence>
<dbReference type="Gramene" id="ESR38024">
    <property type="protein sequence ID" value="ESR38024"/>
    <property type="gene ID" value="CICLE_v10028439mg"/>
</dbReference>
<keyword evidence="1" id="KW-1133">Transmembrane helix</keyword>
<dbReference type="PANTHER" id="PTHR31170:SF21">
    <property type="match status" value="1"/>
</dbReference>
<evidence type="ECO:0000256" key="1">
    <source>
        <dbReference type="SAM" id="Phobius"/>
    </source>
</evidence>
<dbReference type="Pfam" id="PF03140">
    <property type="entry name" value="DUF247"/>
    <property type="match status" value="1"/>
</dbReference>
<dbReference type="OMA" id="IWKQPAI"/>
<evidence type="ECO:0000313" key="2">
    <source>
        <dbReference type="EMBL" id="ESR38024.1"/>
    </source>
</evidence>
<dbReference type="STRING" id="85681.V4UFC0"/>
<accession>V4UFC0</accession>
<organism evidence="2 3">
    <name type="scientific">Citrus clementina</name>
    <name type="common">Clementine</name>
    <name type="synonym">Citrus deliciosa x Citrus sinensis</name>
    <dbReference type="NCBI Taxonomy" id="85681"/>
    <lineage>
        <taxon>Eukaryota</taxon>
        <taxon>Viridiplantae</taxon>
        <taxon>Streptophyta</taxon>
        <taxon>Embryophyta</taxon>
        <taxon>Tracheophyta</taxon>
        <taxon>Spermatophyta</taxon>
        <taxon>Magnoliopsida</taxon>
        <taxon>eudicotyledons</taxon>
        <taxon>Gunneridae</taxon>
        <taxon>Pentapetalae</taxon>
        <taxon>rosids</taxon>
        <taxon>malvids</taxon>
        <taxon>Sapindales</taxon>
        <taxon>Rutaceae</taxon>
        <taxon>Aurantioideae</taxon>
        <taxon>Citrus</taxon>
    </lineage>
</organism>
<dbReference type="OrthoDB" id="658695at2759"/>
<reference evidence="2 3" key="1">
    <citation type="submission" date="2013-10" db="EMBL/GenBank/DDBJ databases">
        <authorList>
            <consortium name="International Citrus Genome Consortium"/>
            <person name="Jenkins J."/>
            <person name="Schmutz J."/>
            <person name="Prochnik S."/>
            <person name="Rokhsar D."/>
            <person name="Gmitter F."/>
            <person name="Ollitrault P."/>
            <person name="Machado M."/>
            <person name="Talon M."/>
            <person name="Wincker P."/>
            <person name="Jaillon O."/>
            <person name="Morgante M."/>
        </authorList>
    </citation>
    <scope>NUCLEOTIDE SEQUENCE</scope>
    <source>
        <strain evidence="3">cv. Clemenules</strain>
    </source>
</reference>
<dbReference type="PANTHER" id="PTHR31170">
    <property type="entry name" value="BNAC04G53230D PROTEIN"/>
    <property type="match status" value="1"/>
</dbReference>
<proteinExistence type="predicted"/>
<feature type="transmembrane region" description="Helical" evidence="1">
    <location>
        <begin position="423"/>
        <end position="443"/>
    </location>
</feature>
<protein>
    <submittedName>
        <fullName evidence="2">Uncharacterized protein</fullName>
    </submittedName>
</protein>
<gene>
    <name evidence="2" type="ORF">CICLE_v10028439mg</name>
</gene>
<dbReference type="KEGG" id="cic:CICLE_v10028439mg"/>
<name>V4UFC0_CITCL</name>
<dbReference type="eggNOG" id="ENOG502QTXM">
    <property type="taxonomic scope" value="Eukaryota"/>
</dbReference>
<dbReference type="Proteomes" id="UP000030687">
    <property type="component" value="Unassembled WGS sequence"/>
</dbReference>
<keyword evidence="3" id="KW-1185">Reference proteome</keyword>
<sequence length="447" mass="51127">MAEMGRTPVEAEATSHVIRIWEVNKERLESMHKKIQEPPRLLSKSAGKKSCCIFRVPQSFVEVHGKSYEPHIVSIGPYHHGEDHVKMIQEHKWRYLGNLLNRLKNAKGLGLEDFLKAVEPLEMKARECYSETIHLDTDEFVELLVLDGIFLIELFRLVAGLVAVEANDPLISVTWILSSFYKDFLRLENQIPYSVLECLFDLSKLPGEESGHTLATLALGFFNNTMLRPYDDIANYKYHEGVHLLDLVRSSFIPSDLAEPRRDVIPVTHTILPISKLLYAGINFNAAPADSFLAVKFRNGAFEMPSITIDDFMTCFLVNSVAYEQCHSSCSKHFSVYASLLGSLVNTSTDVEHLCDRNIITNYLGKPAEVERFIYNLEKDVAFDVDRCYLSSLFKDVHDYYCYSWRVQWAAFKYSYRARLQCGAVILLFLTVAQTFFTIYSAVRPQN</sequence>
<dbReference type="FunCoup" id="V4UFC0">
    <property type="interactions" value="69"/>
</dbReference>
<dbReference type="InterPro" id="IPR004158">
    <property type="entry name" value="DUF247_pln"/>
</dbReference>
<dbReference type="InParanoid" id="V4UFC0"/>
<dbReference type="EMBL" id="KI536978">
    <property type="protein sequence ID" value="ESR38024.1"/>
    <property type="molecule type" value="Genomic_DNA"/>
</dbReference>
<dbReference type="AlphaFoldDB" id="V4UFC0"/>
<keyword evidence="1" id="KW-0812">Transmembrane</keyword>
<keyword evidence="1" id="KW-0472">Membrane</keyword>